<dbReference type="Pfam" id="PF23865">
    <property type="entry name" value="DUF7223"/>
    <property type="match status" value="1"/>
</dbReference>
<dbReference type="Pfam" id="PF22974">
    <property type="entry name" value="DUF7029"/>
    <property type="match status" value="1"/>
</dbReference>
<feature type="chain" id="PRO_5002545804" description="Peptidase A1 domain-containing protein" evidence="2">
    <location>
        <begin position="21"/>
        <end position="862"/>
    </location>
</feature>
<dbReference type="AlphaFoldDB" id="A0A0G2I895"/>
<evidence type="ECO:0000313" key="5">
    <source>
        <dbReference type="EMBL" id="KKZ66743.1"/>
    </source>
</evidence>
<feature type="domain" description="DUF7029" evidence="3">
    <location>
        <begin position="88"/>
        <end position="190"/>
    </location>
</feature>
<gene>
    <name evidence="5" type="ORF">EMCG_07574</name>
</gene>
<proteinExistence type="predicted"/>
<accession>A0A0G2I895</accession>
<feature type="domain" description="DUF7223" evidence="4">
    <location>
        <begin position="241"/>
        <end position="464"/>
    </location>
</feature>
<feature type="region of interest" description="Disordered" evidence="1">
    <location>
        <begin position="509"/>
        <end position="554"/>
    </location>
</feature>
<evidence type="ECO:0008006" key="7">
    <source>
        <dbReference type="Google" id="ProtNLM"/>
    </source>
</evidence>
<dbReference type="InterPro" id="IPR055647">
    <property type="entry name" value="DUF7223"/>
</dbReference>
<feature type="compositionally biased region" description="Basic residues" evidence="1">
    <location>
        <begin position="525"/>
        <end position="541"/>
    </location>
</feature>
<evidence type="ECO:0000259" key="3">
    <source>
        <dbReference type="Pfam" id="PF22974"/>
    </source>
</evidence>
<dbReference type="Proteomes" id="UP000034164">
    <property type="component" value="Unassembled WGS sequence"/>
</dbReference>
<comment type="caution">
    <text evidence="5">The sequence shown here is derived from an EMBL/GenBank/DDBJ whole genome shotgun (WGS) entry which is preliminary data.</text>
</comment>
<sequence>MAQFARIIAALWLLVQLVTAIPRPELQPLPRYLWDGTSAPKLGNSARAVSQAAAEEAIKPVEKAEFFWASTDKPGSKAVVVSMVSWSKATERIISLDKIDFLIQSASCNAEDMSFKFIHPFVYAAVKIYWDWVNFNEMNTFVVIPNSEKCGKDREQQPWVARRVIFDDKNQRVRLEATKSTWKKVMQTYTLDFGEVILGSKGLVKRDIIPDLDEKFRLGIGVTLPTRIFGWEINKGALKGNLTTNCNECGTQGALVFAGHIEASLGWGGFDIDKFEISVKPEGVAVNVELELLFDAHLDFRRFTKPSQEINLVEIPISGWNIPGIFEFGPRIQLNAGYEISYISGTASATAGITARIPDSAIAKLDLLAKDSVQVSGWAPVIETRPLQVQAQVDAEASIYTEIALSVSIKVFDDNGFGVDLALKVPEVTATLSAGFNTAGFCPNEANIFGIKLDVMVGADLDLEGWREIDGNRKTLFDVDIYEKPDIYVFPQICLAFGDVAPGYCLGGKKEEDDEDDDDDPGHYVRGRRAPTPRTISHKLSPRQDPDTGREPIPLKCDKTKTVQILKYPGPVELAKDPVVPIFVPNIPCGEASEDCWPNANISVITEPLEERAVVDQTGLLDQEKWASEHVYEANWVRDYLNFLQKKLTGSMDKPCHPAVLRFWDKLNPTYPAPGGAAAKASYVEALTQHLGTVNTAKEPRMAIIQQRLNNLKYLMFAKKNLIAGRDSTEGRRKVINNHGRFVCELARISATCKYYAHSAAQAALQKSIVGIEGVLEIADNDTNMKEAGTSFQQVHKDFYEEFHDAAIEWTRDQLQIYAKFLLEYPDEVDELPDGFKEELERIRDDGDYRKELCPQTKRTGY</sequence>
<dbReference type="OrthoDB" id="160645at2759"/>
<dbReference type="VEuPathDB" id="FungiDB:EMCG_07574"/>
<protein>
    <recommendedName>
        <fullName evidence="7">Peptidase A1 domain-containing protein</fullName>
    </recommendedName>
</protein>
<evidence type="ECO:0000259" key="4">
    <source>
        <dbReference type="Pfam" id="PF23865"/>
    </source>
</evidence>
<evidence type="ECO:0000256" key="1">
    <source>
        <dbReference type="SAM" id="MobiDB-lite"/>
    </source>
</evidence>
<dbReference type="InterPro" id="IPR054293">
    <property type="entry name" value="DUF7029"/>
</dbReference>
<name>A0A0G2I895_9EURO</name>
<keyword evidence="2" id="KW-0732">Signal</keyword>
<dbReference type="EMBL" id="LCZI01000412">
    <property type="protein sequence ID" value="KKZ66743.1"/>
    <property type="molecule type" value="Genomic_DNA"/>
</dbReference>
<evidence type="ECO:0000313" key="6">
    <source>
        <dbReference type="Proteomes" id="UP000034164"/>
    </source>
</evidence>
<organism evidence="5 6">
    <name type="scientific">[Emmonsia] crescens</name>
    <dbReference type="NCBI Taxonomy" id="73230"/>
    <lineage>
        <taxon>Eukaryota</taxon>
        <taxon>Fungi</taxon>
        <taxon>Dikarya</taxon>
        <taxon>Ascomycota</taxon>
        <taxon>Pezizomycotina</taxon>
        <taxon>Eurotiomycetes</taxon>
        <taxon>Eurotiomycetidae</taxon>
        <taxon>Onygenales</taxon>
        <taxon>Ajellomycetaceae</taxon>
        <taxon>Emergomyces</taxon>
    </lineage>
</organism>
<feature type="signal peptide" evidence="2">
    <location>
        <begin position="1"/>
        <end position="20"/>
    </location>
</feature>
<reference evidence="6" key="1">
    <citation type="journal article" date="2015" name="PLoS Genet.">
        <title>The dynamic genome and transcriptome of the human fungal pathogen Blastomyces and close relative Emmonsia.</title>
        <authorList>
            <person name="Munoz J.F."/>
            <person name="Gauthier G.M."/>
            <person name="Desjardins C.A."/>
            <person name="Gallo J.E."/>
            <person name="Holder J."/>
            <person name="Sullivan T.D."/>
            <person name="Marty A.J."/>
            <person name="Carmen J.C."/>
            <person name="Chen Z."/>
            <person name="Ding L."/>
            <person name="Gujja S."/>
            <person name="Magrini V."/>
            <person name="Misas E."/>
            <person name="Mitreva M."/>
            <person name="Priest M."/>
            <person name="Saif S."/>
            <person name="Whiston E.A."/>
            <person name="Young S."/>
            <person name="Zeng Q."/>
            <person name="Goldman W.E."/>
            <person name="Mardis E.R."/>
            <person name="Taylor J.W."/>
            <person name="McEwen J.G."/>
            <person name="Clay O.K."/>
            <person name="Klein B.S."/>
            <person name="Cuomo C.A."/>
        </authorList>
    </citation>
    <scope>NUCLEOTIDE SEQUENCE [LARGE SCALE GENOMIC DNA]</scope>
    <source>
        <strain evidence="6">UAMH 3008</strain>
    </source>
</reference>
<evidence type="ECO:0000256" key="2">
    <source>
        <dbReference type="SAM" id="SignalP"/>
    </source>
</evidence>